<proteinExistence type="predicted"/>
<comment type="caution">
    <text evidence="1">The sequence shown here is derived from an EMBL/GenBank/DDBJ whole genome shotgun (WGS) entry which is preliminary data.</text>
</comment>
<feature type="non-terminal residue" evidence="1">
    <location>
        <position position="1"/>
    </location>
</feature>
<keyword evidence="2" id="KW-1185">Reference proteome</keyword>
<dbReference type="EMBL" id="CAJNNV010022537">
    <property type="protein sequence ID" value="CAE8608176.1"/>
    <property type="molecule type" value="Genomic_DNA"/>
</dbReference>
<reference evidence="1" key="1">
    <citation type="submission" date="2021-02" db="EMBL/GenBank/DDBJ databases">
        <authorList>
            <person name="Dougan E. K."/>
            <person name="Rhodes N."/>
            <person name="Thang M."/>
            <person name="Chan C."/>
        </authorList>
    </citation>
    <scope>NUCLEOTIDE SEQUENCE</scope>
</reference>
<sequence>AEEGCLLSRRSCFPGEQRSGPCGEPAPWDAGEVFYLAVTRMMPYSQGLWGNSTEHTADGSLKRQILSANSQRSEVDKPGVAFEADAATISLDETDVILDESDDEPLLGLA</sequence>
<name>A0A813F6L6_POLGL</name>
<dbReference type="AlphaFoldDB" id="A0A813F6L6"/>
<gene>
    <name evidence="1" type="ORF">PGLA1383_LOCUS26048</name>
</gene>
<dbReference type="Proteomes" id="UP000654075">
    <property type="component" value="Unassembled WGS sequence"/>
</dbReference>
<organism evidence="1 2">
    <name type="scientific">Polarella glacialis</name>
    <name type="common">Dinoflagellate</name>
    <dbReference type="NCBI Taxonomy" id="89957"/>
    <lineage>
        <taxon>Eukaryota</taxon>
        <taxon>Sar</taxon>
        <taxon>Alveolata</taxon>
        <taxon>Dinophyceae</taxon>
        <taxon>Suessiales</taxon>
        <taxon>Suessiaceae</taxon>
        <taxon>Polarella</taxon>
    </lineage>
</organism>
<evidence type="ECO:0000313" key="1">
    <source>
        <dbReference type="EMBL" id="CAE8608176.1"/>
    </source>
</evidence>
<protein>
    <submittedName>
        <fullName evidence="1">Uncharacterized protein</fullName>
    </submittedName>
</protein>
<evidence type="ECO:0000313" key="2">
    <source>
        <dbReference type="Proteomes" id="UP000654075"/>
    </source>
</evidence>
<accession>A0A813F6L6</accession>